<proteinExistence type="predicted"/>
<name>A0A6C0J5C3_9ZZZZ</name>
<dbReference type="InterPro" id="IPR002654">
    <property type="entry name" value="Glyco_trans_25"/>
</dbReference>
<sequence length="464" mass="54849">MHSFYINLDRRTDRREQVEAEFSKMGIEVERFSAFEMSPGGIGCSKSHLEVLKLARERNYPSVMVFEDDFQLNPDVSPEEFRTTIATLPEDYDVVLIAYNMVRCLPGETFGRVIESQSTPGYIVHQKYYDTLIRRWEEGLALYMQNPYQHWMYILDQYWKPLQLADTWYYTMKPMGYQRPGHSDLSNTFIDYNRQRTFVSAFFIPADRPPLLHKEGYKAQFDILVKTGISIILYLDDTLDWTFPDNVKVVRLPFSDTWISQAVPDNVIITNDRKFEKDTIGYMKIQHSKMEWIHRASQWNPYGTDWFAWVDFGLGRLLDIDTRERLPRMHVPSEPRMVTPGCWAWVGDNVWGPVQWRFCGGFFMIHKDIIHPFWKAYKAAVLAELPKFTWEVNIWALMEWNRQWEFGWVRGAHDTTIIPRDYSPCPWACVRGYMESLEQAGVTLYPEAKKDLDEHKKRLQTGTK</sequence>
<dbReference type="AlphaFoldDB" id="A0A6C0J5C3"/>
<organism evidence="1">
    <name type="scientific">viral metagenome</name>
    <dbReference type="NCBI Taxonomy" id="1070528"/>
    <lineage>
        <taxon>unclassified sequences</taxon>
        <taxon>metagenomes</taxon>
        <taxon>organismal metagenomes</taxon>
    </lineage>
</organism>
<protein>
    <recommendedName>
        <fullName evidence="2">Glycosyltransferase</fullName>
    </recommendedName>
</protein>
<reference evidence="1" key="1">
    <citation type="journal article" date="2020" name="Nature">
        <title>Giant virus diversity and host interactions through global metagenomics.</title>
        <authorList>
            <person name="Schulz F."/>
            <person name="Roux S."/>
            <person name="Paez-Espino D."/>
            <person name="Jungbluth S."/>
            <person name="Walsh D.A."/>
            <person name="Denef V.J."/>
            <person name="McMahon K.D."/>
            <person name="Konstantinidis K.T."/>
            <person name="Eloe-Fadrosh E.A."/>
            <person name="Kyrpides N.C."/>
            <person name="Woyke T."/>
        </authorList>
    </citation>
    <scope>NUCLEOTIDE SEQUENCE</scope>
    <source>
        <strain evidence="1">GVMAG-M-3300025778-1</strain>
    </source>
</reference>
<evidence type="ECO:0000313" key="1">
    <source>
        <dbReference type="EMBL" id="QHT99905.1"/>
    </source>
</evidence>
<dbReference type="CDD" id="cd06532">
    <property type="entry name" value="Glyco_transf_25"/>
    <property type="match status" value="1"/>
</dbReference>
<accession>A0A6C0J5C3</accession>
<dbReference type="EMBL" id="MN740318">
    <property type="protein sequence ID" value="QHT99905.1"/>
    <property type="molecule type" value="Genomic_DNA"/>
</dbReference>
<evidence type="ECO:0008006" key="2">
    <source>
        <dbReference type="Google" id="ProtNLM"/>
    </source>
</evidence>